<comment type="caution">
    <text evidence="1">The sequence shown here is derived from an EMBL/GenBank/DDBJ whole genome shotgun (WGS) entry which is preliminary data.</text>
</comment>
<dbReference type="EMBL" id="VUJU01004657">
    <property type="protein sequence ID" value="KAF0753679.1"/>
    <property type="molecule type" value="Genomic_DNA"/>
</dbReference>
<dbReference type="AlphaFoldDB" id="A0A6G0YDK6"/>
<sequence length="130" mass="15236">MQVAKTLLCSEKFFYTSTPIDHVEDDLDPDFIPTTFNEVESVEENLDDSDLDPDYIPITEHYVEELEEDLDDINFDPALNPITEHQDNQLIKAVRKKKKFSPAYKKAVLEEKREKECQCQEKISKPFSYM</sequence>
<organism evidence="1 2">
    <name type="scientific">Aphis craccivora</name>
    <name type="common">Cowpea aphid</name>
    <dbReference type="NCBI Taxonomy" id="307492"/>
    <lineage>
        <taxon>Eukaryota</taxon>
        <taxon>Metazoa</taxon>
        <taxon>Ecdysozoa</taxon>
        <taxon>Arthropoda</taxon>
        <taxon>Hexapoda</taxon>
        <taxon>Insecta</taxon>
        <taxon>Pterygota</taxon>
        <taxon>Neoptera</taxon>
        <taxon>Paraneoptera</taxon>
        <taxon>Hemiptera</taxon>
        <taxon>Sternorrhyncha</taxon>
        <taxon>Aphidomorpha</taxon>
        <taxon>Aphidoidea</taxon>
        <taxon>Aphididae</taxon>
        <taxon>Aphidini</taxon>
        <taxon>Aphis</taxon>
        <taxon>Aphis</taxon>
    </lineage>
</organism>
<proteinExistence type="predicted"/>
<accession>A0A6G0YDK6</accession>
<protein>
    <submittedName>
        <fullName evidence="1">Uncharacterized protein</fullName>
    </submittedName>
</protein>
<evidence type="ECO:0000313" key="1">
    <source>
        <dbReference type="EMBL" id="KAF0753679.1"/>
    </source>
</evidence>
<gene>
    <name evidence="1" type="ORF">FWK35_00014519</name>
</gene>
<name>A0A6G0YDK6_APHCR</name>
<evidence type="ECO:0000313" key="2">
    <source>
        <dbReference type="Proteomes" id="UP000478052"/>
    </source>
</evidence>
<keyword evidence="2" id="KW-1185">Reference proteome</keyword>
<reference evidence="1 2" key="1">
    <citation type="submission" date="2019-08" db="EMBL/GenBank/DDBJ databases">
        <title>Whole genome of Aphis craccivora.</title>
        <authorList>
            <person name="Voronova N.V."/>
            <person name="Shulinski R.S."/>
            <person name="Bandarenka Y.V."/>
            <person name="Zhorov D.G."/>
            <person name="Warner D."/>
        </authorList>
    </citation>
    <scope>NUCLEOTIDE SEQUENCE [LARGE SCALE GENOMIC DNA]</scope>
    <source>
        <strain evidence="1">180601</strain>
        <tissue evidence="1">Whole Body</tissue>
    </source>
</reference>
<dbReference type="Proteomes" id="UP000478052">
    <property type="component" value="Unassembled WGS sequence"/>
</dbReference>